<organism evidence="9">
    <name type="scientific">Grapevine virus T</name>
    <dbReference type="NCBI Taxonomy" id="2016035"/>
    <lineage>
        <taxon>Viruses</taxon>
        <taxon>Riboviria</taxon>
        <taxon>Orthornavirae</taxon>
        <taxon>Kitrinoviricota</taxon>
        <taxon>Alsuviricetes</taxon>
        <taxon>Tymovirales</taxon>
        <taxon>Betaflexiviridae</taxon>
        <taxon>Quinvirinae</taxon>
        <taxon>Foveavirus</taxon>
        <taxon>Foveavirus tafvitis</taxon>
    </lineage>
</organism>
<keyword evidence="3" id="KW-1139">Helical capsid protein</keyword>
<dbReference type="EMBL" id="MG825613">
    <property type="protein sequence ID" value="AXF48816.1"/>
    <property type="molecule type" value="Genomic_RNA"/>
</dbReference>
<evidence type="ECO:0000256" key="5">
    <source>
        <dbReference type="ARBA" id="ARBA00022844"/>
    </source>
</evidence>
<dbReference type="GO" id="GO:0019029">
    <property type="term" value="C:helical viral capsid"/>
    <property type="evidence" value="ECO:0007669"/>
    <property type="project" value="UniProtKB-KW"/>
</dbReference>
<feature type="domain" description="Potexviruses and carlaviruses coat protein" evidence="8">
    <location>
        <begin position="72"/>
        <end position="209"/>
    </location>
</feature>
<evidence type="ECO:0000313" key="9">
    <source>
        <dbReference type="EMBL" id="AXF48816.1"/>
    </source>
</evidence>
<reference evidence="9" key="1">
    <citation type="journal article" date="2018" name="Plant Dis.">
        <title>First Report of Grapevine virus T in Grapevine in Germany.</title>
        <authorList>
            <person name="Ruiz-Garcia A.B."/>
            <person name="Okic A."/>
            <person name="Nourinejhad Zarghani S."/>
            <person name="Olmos A."/>
            <person name="Wetzel T."/>
        </authorList>
    </citation>
    <scope>NUCLEOTIDE SEQUENCE</scope>
    <source>
        <strain evidence="9">DE-RLP</strain>
    </source>
</reference>
<accession>A0A345BEZ2</accession>
<keyword evidence="4 9" id="KW-0167">Capsid protein</keyword>
<dbReference type="Pfam" id="PF00286">
    <property type="entry name" value="Flexi_CP"/>
    <property type="match status" value="1"/>
</dbReference>
<evidence type="ECO:0000256" key="2">
    <source>
        <dbReference type="ARBA" id="ARBA00018091"/>
    </source>
</evidence>
<dbReference type="InterPro" id="IPR000052">
    <property type="entry name" value="Pltvir_coat"/>
</dbReference>
<dbReference type="GO" id="GO:0005198">
    <property type="term" value="F:structural molecule activity"/>
    <property type="evidence" value="ECO:0007669"/>
    <property type="project" value="InterPro"/>
</dbReference>
<protein>
    <recommendedName>
        <fullName evidence="2">Capsid protein</fullName>
    </recommendedName>
    <alternativeName>
        <fullName evidence="6">Coat protein</fullName>
    </alternativeName>
</protein>
<evidence type="ECO:0000259" key="8">
    <source>
        <dbReference type="Pfam" id="PF00286"/>
    </source>
</evidence>
<evidence type="ECO:0000256" key="6">
    <source>
        <dbReference type="ARBA" id="ARBA00031336"/>
    </source>
</evidence>
<name>A0A345BEZ2_9VIRU</name>
<reference evidence="9" key="2">
    <citation type="submission" date="2018-01" db="EMBL/GenBank/DDBJ databases">
        <authorList>
            <person name="Gaut B.S."/>
            <person name="Morton B.R."/>
            <person name="Clegg M.T."/>
            <person name="Duvall M.R."/>
        </authorList>
    </citation>
    <scope>NUCLEOTIDE SEQUENCE</scope>
    <source>
        <strain evidence="9">DE-RLP</strain>
    </source>
</reference>
<evidence type="ECO:0000256" key="1">
    <source>
        <dbReference type="ARBA" id="ARBA00004328"/>
    </source>
</evidence>
<evidence type="ECO:0000256" key="3">
    <source>
        <dbReference type="ARBA" id="ARBA00022497"/>
    </source>
</evidence>
<keyword evidence="5" id="KW-0946">Virion</keyword>
<proteinExistence type="predicted"/>
<dbReference type="PRINTS" id="PR00232">
    <property type="entry name" value="POTXCARLCOAT"/>
</dbReference>
<comment type="subcellular location">
    <subcellularLocation>
        <location evidence="1">Virion</location>
    </subcellularLocation>
</comment>
<feature type="region of interest" description="Disordered" evidence="7">
    <location>
        <begin position="1"/>
        <end position="39"/>
    </location>
</feature>
<sequence length="255" mass="28137">MASNEELREQEERRQKDEAKTLGKEVEGAGGSRPAMPDLGTIIKRKKKQIENALSAKVNVKDLMEREFGLQSNNVMNNNDILAISSIFTEAKIPEGQQQHTAIEVARMAVDVGSSKHSEFMGKSVVCGHDLAVIVGYIKEVTTLRRFCMYYSKVIWNLLIKEKTPPANWAKKGFKDETKFAAFDFFIGIFDESALEPEGGLVRSPTQSELKANISALEVKVFRQKMSEGNRSLNLGEISGGAMGAPAYNPFGGDS</sequence>
<evidence type="ECO:0000256" key="4">
    <source>
        <dbReference type="ARBA" id="ARBA00022561"/>
    </source>
</evidence>
<feature type="compositionally biased region" description="Basic and acidic residues" evidence="7">
    <location>
        <begin position="1"/>
        <end position="27"/>
    </location>
</feature>
<evidence type="ECO:0000256" key="7">
    <source>
        <dbReference type="SAM" id="MobiDB-lite"/>
    </source>
</evidence>